<dbReference type="PANTHER" id="PTHR10204">
    <property type="entry name" value="NAD P H OXIDOREDUCTASE-RELATED"/>
    <property type="match status" value="1"/>
</dbReference>
<dbReference type="Proteomes" id="UP001199642">
    <property type="component" value="Chromosome"/>
</dbReference>
<dbReference type="RefSeq" id="WP_231818990.1">
    <property type="nucleotide sequence ID" value="NZ_CP082781.1"/>
</dbReference>
<protein>
    <submittedName>
        <fullName evidence="4">NAD(P)H-dependent oxidoreductase</fullName>
    </submittedName>
</protein>
<dbReference type="EMBL" id="CP082781">
    <property type="protein sequence ID" value="UGS25165.1"/>
    <property type="molecule type" value="Genomic_DNA"/>
</dbReference>
<keyword evidence="5" id="KW-1185">Reference proteome</keyword>
<evidence type="ECO:0000313" key="4">
    <source>
        <dbReference type="EMBL" id="UGS25165.1"/>
    </source>
</evidence>
<evidence type="ECO:0000256" key="2">
    <source>
        <dbReference type="ARBA" id="ARBA00023002"/>
    </source>
</evidence>
<comment type="similarity">
    <text evidence="1">Belongs to the NAD(P)H dehydrogenase (quinone) family.</text>
</comment>
<evidence type="ECO:0000313" key="5">
    <source>
        <dbReference type="Proteomes" id="UP001199642"/>
    </source>
</evidence>
<name>A0ABY3RPM0_9MICO</name>
<sequence length="270" mass="29749">MTIHHPPRPGHALWVLAHPRGTSFNRRLFDAGTEALSHRYEVATSDLYAQGFDPVLSDRDLAVEDGRPGNVVELQGLAYAKGLLPADVQAEQAKLAAAELLVLQFPLWWYGVPAIMKGWLDRVLANGFAYGDADPELGIPRRYGDGGLAGRRALIIVTAGEDERSIGPRGISGDLDSLLFPLTHGALWYVGVESLALHVVHDADRLGTDGLEREIRRLTDRLQHLDDEPGRPFRRLRDGEYRGTRALRDDIHPGRTDLGIHLADPEGRSA</sequence>
<dbReference type="InterPro" id="IPR029039">
    <property type="entry name" value="Flavoprotein-like_sf"/>
</dbReference>
<accession>A0ABY3RPM0</accession>
<reference evidence="4 5" key="1">
    <citation type="submission" date="2023-01" db="EMBL/GenBank/DDBJ databases">
        <title>Characterization of estradiol degrading bacteria Microbacterium sp. MZT7 and reveal degrading genes through genome analysis.</title>
        <authorList>
            <person name="Hao P."/>
            <person name="Gao Y."/>
        </authorList>
    </citation>
    <scope>NUCLEOTIDE SEQUENCE [LARGE SCALE GENOMIC DNA]</scope>
    <source>
        <strain evidence="4 5">MZT7</strain>
    </source>
</reference>
<dbReference type="PANTHER" id="PTHR10204:SF34">
    <property type="entry name" value="NAD(P)H DEHYDROGENASE [QUINONE] 1 ISOFORM 1"/>
    <property type="match status" value="1"/>
</dbReference>
<dbReference type="InterPro" id="IPR003680">
    <property type="entry name" value="Flavodoxin_fold"/>
</dbReference>
<dbReference type="Pfam" id="PF02525">
    <property type="entry name" value="Flavodoxin_2"/>
    <property type="match status" value="1"/>
</dbReference>
<dbReference type="Gene3D" id="3.40.50.360">
    <property type="match status" value="1"/>
</dbReference>
<keyword evidence="2" id="KW-0560">Oxidoreductase</keyword>
<dbReference type="InterPro" id="IPR051545">
    <property type="entry name" value="NAD(P)H_dehydrogenase_qn"/>
</dbReference>
<evidence type="ECO:0000259" key="3">
    <source>
        <dbReference type="Pfam" id="PF02525"/>
    </source>
</evidence>
<organism evidence="4 5">
    <name type="scientific">Microbacterium resistens</name>
    <dbReference type="NCBI Taxonomy" id="156977"/>
    <lineage>
        <taxon>Bacteria</taxon>
        <taxon>Bacillati</taxon>
        <taxon>Actinomycetota</taxon>
        <taxon>Actinomycetes</taxon>
        <taxon>Micrococcales</taxon>
        <taxon>Microbacteriaceae</taxon>
        <taxon>Microbacterium</taxon>
    </lineage>
</organism>
<gene>
    <name evidence="4" type="ORF">K8F61_10685</name>
</gene>
<proteinExistence type="inferred from homology"/>
<evidence type="ECO:0000256" key="1">
    <source>
        <dbReference type="ARBA" id="ARBA00006252"/>
    </source>
</evidence>
<dbReference type="SUPFAM" id="SSF52218">
    <property type="entry name" value="Flavoproteins"/>
    <property type="match status" value="1"/>
</dbReference>
<feature type="domain" description="Flavodoxin-like fold" evidence="3">
    <location>
        <begin position="12"/>
        <end position="217"/>
    </location>
</feature>